<proteinExistence type="predicted"/>
<protein>
    <submittedName>
        <fullName evidence="2">Uncharacterized protein</fullName>
    </submittedName>
</protein>
<dbReference type="Proteomes" id="UP001383192">
    <property type="component" value="Unassembled WGS sequence"/>
</dbReference>
<dbReference type="EMBL" id="JAYKXP010000304">
    <property type="protein sequence ID" value="KAK7015873.1"/>
    <property type="molecule type" value="Genomic_DNA"/>
</dbReference>
<gene>
    <name evidence="2" type="ORF">VNI00_019025</name>
</gene>
<dbReference type="AlphaFoldDB" id="A0AAW0AR78"/>
<accession>A0AAW0AR78</accession>
<feature type="region of interest" description="Disordered" evidence="1">
    <location>
        <begin position="100"/>
        <end position="149"/>
    </location>
</feature>
<evidence type="ECO:0000313" key="3">
    <source>
        <dbReference type="Proteomes" id="UP001383192"/>
    </source>
</evidence>
<evidence type="ECO:0000256" key="1">
    <source>
        <dbReference type="SAM" id="MobiDB-lite"/>
    </source>
</evidence>
<reference evidence="2 3" key="1">
    <citation type="submission" date="2024-01" db="EMBL/GenBank/DDBJ databases">
        <title>A draft genome for a cacao thread blight-causing isolate of Paramarasmius palmivorus.</title>
        <authorList>
            <person name="Baruah I.K."/>
            <person name="Bukari Y."/>
            <person name="Amoako-Attah I."/>
            <person name="Meinhardt L.W."/>
            <person name="Bailey B.A."/>
            <person name="Cohen S.P."/>
        </authorList>
    </citation>
    <scope>NUCLEOTIDE SEQUENCE [LARGE SCALE GENOMIC DNA]</scope>
    <source>
        <strain evidence="2 3">GH-12</strain>
    </source>
</reference>
<keyword evidence="3" id="KW-1185">Reference proteome</keyword>
<name>A0AAW0AR78_9AGAR</name>
<sequence length="149" mass="16540">MEVLVTLAHLASKLVSSVPGTAALMAYLPSLTLIEQLKQNYDIKVLLSGFHLPSTGYFNSKYIGKDAHQDNNSLLSRLANPSGPWTKQVLCGTKSHKVIIDNKDTSNDNNNYNNNEDTEDDTEEDSSSEENNELKDDQDSSGYQCERAR</sequence>
<comment type="caution">
    <text evidence="2">The sequence shown here is derived from an EMBL/GenBank/DDBJ whole genome shotgun (WGS) entry which is preliminary data.</text>
</comment>
<feature type="compositionally biased region" description="Acidic residues" evidence="1">
    <location>
        <begin position="116"/>
        <end position="131"/>
    </location>
</feature>
<organism evidence="2 3">
    <name type="scientific">Paramarasmius palmivorus</name>
    <dbReference type="NCBI Taxonomy" id="297713"/>
    <lineage>
        <taxon>Eukaryota</taxon>
        <taxon>Fungi</taxon>
        <taxon>Dikarya</taxon>
        <taxon>Basidiomycota</taxon>
        <taxon>Agaricomycotina</taxon>
        <taxon>Agaricomycetes</taxon>
        <taxon>Agaricomycetidae</taxon>
        <taxon>Agaricales</taxon>
        <taxon>Marasmiineae</taxon>
        <taxon>Marasmiaceae</taxon>
        <taxon>Paramarasmius</taxon>
    </lineage>
</organism>
<evidence type="ECO:0000313" key="2">
    <source>
        <dbReference type="EMBL" id="KAK7015873.1"/>
    </source>
</evidence>